<evidence type="ECO:0000313" key="3">
    <source>
        <dbReference type="Proteomes" id="UP000000305"/>
    </source>
</evidence>
<evidence type="ECO:0000256" key="1">
    <source>
        <dbReference type="SAM" id="MobiDB-lite"/>
    </source>
</evidence>
<protein>
    <recommendedName>
        <fullName evidence="4">C2H2-type domain-containing protein</fullName>
    </recommendedName>
</protein>
<proteinExistence type="predicted"/>
<gene>
    <name evidence="2" type="ORF">DAPPUDRAFT_334885</name>
</gene>
<sequence length="132" mass="14804">MNSAVQLSREGDGLSVSPLNGRAGKETAQRESPLPDEDFMGYMMHLDVQQYSCSICPFACKSLTADIEVHRQHHKTGSGRPIRCPIYPFFVTDNQELAQHLVLHDMHDLKLDSSGQLSCSVEKVRLYEIISI</sequence>
<dbReference type="HOGENOM" id="CLU_1919171_0_0_1"/>
<dbReference type="KEGG" id="dpx:DAPPUDRAFT_334885"/>
<organism evidence="2 3">
    <name type="scientific">Daphnia pulex</name>
    <name type="common">Water flea</name>
    <dbReference type="NCBI Taxonomy" id="6669"/>
    <lineage>
        <taxon>Eukaryota</taxon>
        <taxon>Metazoa</taxon>
        <taxon>Ecdysozoa</taxon>
        <taxon>Arthropoda</taxon>
        <taxon>Crustacea</taxon>
        <taxon>Branchiopoda</taxon>
        <taxon>Diplostraca</taxon>
        <taxon>Cladocera</taxon>
        <taxon>Anomopoda</taxon>
        <taxon>Daphniidae</taxon>
        <taxon>Daphnia</taxon>
    </lineage>
</organism>
<feature type="region of interest" description="Disordered" evidence="1">
    <location>
        <begin position="1"/>
        <end position="35"/>
    </location>
</feature>
<dbReference type="Gene3D" id="3.30.160.60">
    <property type="entry name" value="Classic Zinc Finger"/>
    <property type="match status" value="1"/>
</dbReference>
<reference evidence="2 3" key="1">
    <citation type="journal article" date="2011" name="Science">
        <title>The ecoresponsive genome of Daphnia pulex.</title>
        <authorList>
            <person name="Colbourne J.K."/>
            <person name="Pfrender M.E."/>
            <person name="Gilbert D."/>
            <person name="Thomas W.K."/>
            <person name="Tucker A."/>
            <person name="Oakley T.H."/>
            <person name="Tokishita S."/>
            <person name="Aerts A."/>
            <person name="Arnold G.J."/>
            <person name="Basu M.K."/>
            <person name="Bauer D.J."/>
            <person name="Caceres C.E."/>
            <person name="Carmel L."/>
            <person name="Casola C."/>
            <person name="Choi J.H."/>
            <person name="Detter J.C."/>
            <person name="Dong Q."/>
            <person name="Dusheyko S."/>
            <person name="Eads B.D."/>
            <person name="Frohlich T."/>
            <person name="Geiler-Samerotte K.A."/>
            <person name="Gerlach D."/>
            <person name="Hatcher P."/>
            <person name="Jogdeo S."/>
            <person name="Krijgsveld J."/>
            <person name="Kriventseva E.V."/>
            <person name="Kultz D."/>
            <person name="Laforsch C."/>
            <person name="Lindquist E."/>
            <person name="Lopez J."/>
            <person name="Manak J.R."/>
            <person name="Muller J."/>
            <person name="Pangilinan J."/>
            <person name="Patwardhan R.P."/>
            <person name="Pitluck S."/>
            <person name="Pritham E.J."/>
            <person name="Rechtsteiner A."/>
            <person name="Rho M."/>
            <person name="Rogozin I.B."/>
            <person name="Sakarya O."/>
            <person name="Salamov A."/>
            <person name="Schaack S."/>
            <person name="Shapiro H."/>
            <person name="Shiga Y."/>
            <person name="Skalitzky C."/>
            <person name="Smith Z."/>
            <person name="Souvorov A."/>
            <person name="Sung W."/>
            <person name="Tang Z."/>
            <person name="Tsuchiya D."/>
            <person name="Tu H."/>
            <person name="Vos H."/>
            <person name="Wang M."/>
            <person name="Wolf Y.I."/>
            <person name="Yamagata H."/>
            <person name="Yamada T."/>
            <person name="Ye Y."/>
            <person name="Shaw J.R."/>
            <person name="Andrews J."/>
            <person name="Crease T.J."/>
            <person name="Tang H."/>
            <person name="Lucas S.M."/>
            <person name="Robertson H.M."/>
            <person name="Bork P."/>
            <person name="Koonin E.V."/>
            <person name="Zdobnov E.M."/>
            <person name="Grigoriev I.V."/>
            <person name="Lynch M."/>
            <person name="Boore J.L."/>
        </authorList>
    </citation>
    <scope>NUCLEOTIDE SEQUENCE [LARGE SCALE GENOMIC DNA]</scope>
</reference>
<dbReference type="EMBL" id="GL732939">
    <property type="protein sequence ID" value="EFX63865.1"/>
    <property type="molecule type" value="Genomic_DNA"/>
</dbReference>
<keyword evidence="3" id="KW-1185">Reference proteome</keyword>
<dbReference type="AlphaFoldDB" id="E9HWL5"/>
<evidence type="ECO:0008006" key="4">
    <source>
        <dbReference type="Google" id="ProtNLM"/>
    </source>
</evidence>
<dbReference type="OrthoDB" id="6417347at2759"/>
<name>E9HWL5_DAPPU</name>
<dbReference type="Proteomes" id="UP000000305">
    <property type="component" value="Unassembled WGS sequence"/>
</dbReference>
<accession>E9HWL5</accession>
<evidence type="ECO:0000313" key="2">
    <source>
        <dbReference type="EMBL" id="EFX63865.1"/>
    </source>
</evidence>
<dbReference type="InParanoid" id="E9HWL5"/>